<proteinExistence type="predicted"/>
<sequence length="305" mass="34843">MDLICSTYLVMHLFDEIEIPVENRLEYTCQQDVYTSDVDMLIAAQVIRLILIAVVVSSCILDELGQITHYNTAEVSTVAGIMIEVIMLLGGYSWASNIIGGLIVLIDEPLKKGSCVSFQKYQGVVESLQLQSFSLRQYDKSLVYVPNGILMDNLVELHTDFLEQQCRLLVHCHSTTDTSAMRQLVQTIDYALQQRKGRRYKEPSKKLWTALKRGRGRTDLRTSLMVKKASEKEEDQTQQHRFWVTIVDAYTIEIVYYIFRHNQKAFMAEKTEVLLEITAIIQKLGIHLDDDSYSSKSQLQKSSSG</sequence>
<dbReference type="SUPFAM" id="SSF50182">
    <property type="entry name" value="Sm-like ribonucleoproteins"/>
    <property type="match status" value="1"/>
</dbReference>
<reference evidence="6" key="1">
    <citation type="journal article" date="2011" name="PLoS Biol.">
        <title>Gene gain and loss during evolution of obligate parasitism in the white rust pathogen of Arabidopsis thaliana.</title>
        <authorList>
            <person name="Kemen E."/>
            <person name="Gardiner A."/>
            <person name="Schultz-Larsen T."/>
            <person name="Kemen A.C."/>
            <person name="Balmuth A.L."/>
            <person name="Robert-Seilaniantz A."/>
            <person name="Bailey K."/>
            <person name="Holub E."/>
            <person name="Studholme D.J."/>
            <person name="Maclean D."/>
            <person name="Jones J.D."/>
        </authorList>
    </citation>
    <scope>NUCLEOTIDE SEQUENCE</scope>
</reference>
<dbReference type="InterPro" id="IPR045275">
    <property type="entry name" value="MscS_archaea/bacteria_type"/>
</dbReference>
<dbReference type="GO" id="GO:0016020">
    <property type="term" value="C:membrane"/>
    <property type="evidence" value="ECO:0007669"/>
    <property type="project" value="UniProtKB-SubCell"/>
</dbReference>
<protein>
    <submittedName>
        <fullName evidence="6">Uncharacterized protein AlNc14C246G9553</fullName>
    </submittedName>
</protein>
<feature type="domain" description="Mechanosensitive ion channel MscS" evidence="5">
    <location>
        <begin position="95"/>
        <end position="154"/>
    </location>
</feature>
<comment type="subcellular location">
    <subcellularLocation>
        <location evidence="1">Membrane</location>
    </subcellularLocation>
</comment>
<evidence type="ECO:0000259" key="5">
    <source>
        <dbReference type="Pfam" id="PF00924"/>
    </source>
</evidence>
<dbReference type="PANTHER" id="PTHR30221:SF1">
    <property type="entry name" value="SMALL-CONDUCTANCE MECHANOSENSITIVE CHANNEL"/>
    <property type="match status" value="1"/>
</dbReference>
<reference evidence="6" key="2">
    <citation type="submission" date="2011-02" db="EMBL/GenBank/DDBJ databases">
        <authorList>
            <person name="MacLean D."/>
        </authorList>
    </citation>
    <scope>NUCLEOTIDE SEQUENCE</scope>
</reference>
<dbReference type="InterPro" id="IPR010920">
    <property type="entry name" value="LSM_dom_sf"/>
</dbReference>
<dbReference type="Gene3D" id="2.30.30.60">
    <property type="match status" value="1"/>
</dbReference>
<dbReference type="PANTHER" id="PTHR30221">
    <property type="entry name" value="SMALL-CONDUCTANCE MECHANOSENSITIVE CHANNEL"/>
    <property type="match status" value="1"/>
</dbReference>
<dbReference type="AlphaFoldDB" id="F0WT68"/>
<evidence type="ECO:0000256" key="2">
    <source>
        <dbReference type="ARBA" id="ARBA00022692"/>
    </source>
</evidence>
<dbReference type="EMBL" id="FR824291">
    <property type="protein sequence ID" value="CCA24556.1"/>
    <property type="molecule type" value="Genomic_DNA"/>
</dbReference>
<dbReference type="Pfam" id="PF00924">
    <property type="entry name" value="MS_channel_2nd"/>
    <property type="match status" value="1"/>
</dbReference>
<keyword evidence="4" id="KW-0472">Membrane</keyword>
<dbReference type="InterPro" id="IPR023408">
    <property type="entry name" value="MscS_beta-dom_sf"/>
</dbReference>
<keyword evidence="2" id="KW-0812">Transmembrane</keyword>
<dbReference type="HOGENOM" id="CLU_913414_0_0_1"/>
<organism evidence="6">
    <name type="scientific">Albugo laibachii Nc14</name>
    <dbReference type="NCBI Taxonomy" id="890382"/>
    <lineage>
        <taxon>Eukaryota</taxon>
        <taxon>Sar</taxon>
        <taxon>Stramenopiles</taxon>
        <taxon>Oomycota</taxon>
        <taxon>Peronosporomycetes</taxon>
        <taxon>Albuginales</taxon>
        <taxon>Albuginaceae</taxon>
        <taxon>Albugo</taxon>
    </lineage>
</organism>
<evidence type="ECO:0000256" key="1">
    <source>
        <dbReference type="ARBA" id="ARBA00004370"/>
    </source>
</evidence>
<keyword evidence="3" id="KW-1133">Transmembrane helix</keyword>
<evidence type="ECO:0000256" key="4">
    <source>
        <dbReference type="ARBA" id="ARBA00023136"/>
    </source>
</evidence>
<gene>
    <name evidence="6" type="primary">AlNc14C246G9553</name>
    <name evidence="6" type="ORF">ALNC14_107000</name>
</gene>
<accession>F0WT68</accession>
<evidence type="ECO:0000256" key="3">
    <source>
        <dbReference type="ARBA" id="ARBA00022989"/>
    </source>
</evidence>
<dbReference type="InterPro" id="IPR006685">
    <property type="entry name" value="MscS_channel_2nd"/>
</dbReference>
<name>F0WT68_9STRA</name>
<dbReference type="GO" id="GO:0008381">
    <property type="term" value="F:mechanosensitive monoatomic ion channel activity"/>
    <property type="evidence" value="ECO:0007669"/>
    <property type="project" value="InterPro"/>
</dbReference>
<evidence type="ECO:0000313" key="6">
    <source>
        <dbReference type="EMBL" id="CCA24556.1"/>
    </source>
</evidence>